<keyword evidence="2" id="KW-1133">Transmembrane helix</keyword>
<sequence length="623" mass="63588">MGGQDEGAGPVVVEEGRPGPAESPHVDGDDGGVVDTAPPPRRHRLRRVVLVVALVLLVLALLAGWLMFRGYQAAAGLLDAKAVVADVQHGIDEGDATRLGADLAAAQDATARARAASHDPVWRAASHLPRIGPQLAAVSTLSAALDDVTHDALPAAADLTALVGEGTGIRDADGRIVLAPLAAAAPSLADAATVARSAQTRVDAIDTDELVGALAGPVRDAQDALAKLSGVLGGGAEATALLPSMLGADGPRTYLVVALNSAELRSAGGIVGSLVLVHADDGLLSIGTQLSTNDLRGLAEPVLPLTDAELATAGPGLGKNVQNAVQTPDFPRSAELLAARWKLSVGDDVDGVVATDPVAVAGLLRVLGPVTVPDGGKGTRLTADTMIPTVLRDSYLRFPDALDGDRFFTSVAATIFSKLTTTTADPLRLAEAAAEQGQDGRIRVWSAHPDEQRRLAATNLGAAFLTGDAGDATGVFLNDATMGKVDYYLRSTVTVEDLRCTGDDPTATIRVDLSYDPPADIMSAPPYVLGHSAAVAPGSAGSTVSVYAPVGANLGAVRLDDGYVGGATAETDGREVEVVQSVLAPGARQTFRFDVPVRDGRVDVWTTPTVASPGFVSASCSAP</sequence>
<name>A0A919P660_9CELL</name>
<reference evidence="3" key="1">
    <citation type="submission" date="2021-01" db="EMBL/GenBank/DDBJ databases">
        <title>Whole genome shotgun sequence of Cellulomonas chitinilytica NBRC 110799.</title>
        <authorList>
            <person name="Komaki H."/>
            <person name="Tamura T."/>
        </authorList>
    </citation>
    <scope>NUCLEOTIDE SEQUENCE</scope>
    <source>
        <strain evidence="3">NBRC 110799</strain>
    </source>
</reference>
<dbReference type="RefSeq" id="WP_203757660.1">
    <property type="nucleotide sequence ID" value="NZ_BONK01000012.1"/>
</dbReference>
<dbReference type="EMBL" id="BONK01000012">
    <property type="protein sequence ID" value="GIG22678.1"/>
    <property type="molecule type" value="Genomic_DNA"/>
</dbReference>
<evidence type="ECO:0000256" key="2">
    <source>
        <dbReference type="SAM" id="Phobius"/>
    </source>
</evidence>
<dbReference type="Pfam" id="PF13196">
    <property type="entry name" value="DUF4012"/>
    <property type="match status" value="1"/>
</dbReference>
<keyword evidence="2" id="KW-0472">Membrane</keyword>
<protein>
    <recommendedName>
        <fullName evidence="5">DUF4012 domain-containing protein</fullName>
    </recommendedName>
</protein>
<evidence type="ECO:0000256" key="1">
    <source>
        <dbReference type="SAM" id="MobiDB-lite"/>
    </source>
</evidence>
<feature type="region of interest" description="Disordered" evidence="1">
    <location>
        <begin position="1"/>
        <end position="39"/>
    </location>
</feature>
<organism evidence="3 4">
    <name type="scientific">Cellulomonas chitinilytica</name>
    <dbReference type="NCBI Taxonomy" id="398759"/>
    <lineage>
        <taxon>Bacteria</taxon>
        <taxon>Bacillati</taxon>
        <taxon>Actinomycetota</taxon>
        <taxon>Actinomycetes</taxon>
        <taxon>Micrococcales</taxon>
        <taxon>Cellulomonadaceae</taxon>
        <taxon>Cellulomonas</taxon>
    </lineage>
</organism>
<proteinExistence type="predicted"/>
<keyword evidence="4" id="KW-1185">Reference proteome</keyword>
<gene>
    <name evidence="3" type="ORF">Cch01nite_34020</name>
</gene>
<dbReference type="Proteomes" id="UP000632740">
    <property type="component" value="Unassembled WGS sequence"/>
</dbReference>
<comment type="caution">
    <text evidence="3">The sequence shown here is derived from an EMBL/GenBank/DDBJ whole genome shotgun (WGS) entry which is preliminary data.</text>
</comment>
<keyword evidence="2" id="KW-0812">Transmembrane</keyword>
<dbReference type="AlphaFoldDB" id="A0A919P660"/>
<dbReference type="InterPro" id="IPR025101">
    <property type="entry name" value="DUF4012"/>
</dbReference>
<evidence type="ECO:0000313" key="4">
    <source>
        <dbReference type="Proteomes" id="UP000632740"/>
    </source>
</evidence>
<accession>A0A919P660</accession>
<evidence type="ECO:0008006" key="5">
    <source>
        <dbReference type="Google" id="ProtNLM"/>
    </source>
</evidence>
<evidence type="ECO:0000313" key="3">
    <source>
        <dbReference type="EMBL" id="GIG22678.1"/>
    </source>
</evidence>
<feature type="transmembrane region" description="Helical" evidence="2">
    <location>
        <begin position="48"/>
        <end position="68"/>
    </location>
</feature>